<feature type="domain" description="Chemokine interleukin-8-like" evidence="10">
    <location>
        <begin position="4"/>
        <end position="62"/>
    </location>
</feature>
<dbReference type="SUPFAM" id="SSF54117">
    <property type="entry name" value="Interleukin 8-like chemokines"/>
    <property type="match status" value="1"/>
</dbReference>
<evidence type="ECO:0000256" key="4">
    <source>
        <dbReference type="ARBA" id="ARBA00022525"/>
    </source>
</evidence>
<name>A0A8J4U3P4_CLAMG</name>
<evidence type="ECO:0000259" key="10">
    <source>
        <dbReference type="SMART" id="SM00199"/>
    </source>
</evidence>
<keyword evidence="9" id="KW-0145">Chemotaxis</keyword>
<dbReference type="PROSITE" id="PS00472">
    <property type="entry name" value="SMALL_CYTOKINES_CC"/>
    <property type="match status" value="1"/>
</dbReference>
<evidence type="ECO:0000256" key="3">
    <source>
        <dbReference type="ARBA" id="ARBA00022514"/>
    </source>
</evidence>
<dbReference type="GO" id="GO:0005615">
    <property type="term" value="C:extracellular space"/>
    <property type="evidence" value="ECO:0007669"/>
    <property type="project" value="UniProtKB-KW"/>
</dbReference>
<comment type="subunit">
    <text evidence="8">Self-associates. Also heterodimer of MIP-1-alpha(4-69) and MIP-1-beta(3-69). Interacts with CCR1.</text>
</comment>
<dbReference type="EMBL" id="QNUK01000703">
    <property type="protein sequence ID" value="KAF5890274.1"/>
    <property type="molecule type" value="Genomic_DNA"/>
</dbReference>
<dbReference type="InterPro" id="IPR036048">
    <property type="entry name" value="Interleukin_8-like_sf"/>
</dbReference>
<comment type="caution">
    <text evidence="11">The sequence shown here is derived from an EMBL/GenBank/DDBJ whole genome shotgun (WGS) entry which is preliminary data.</text>
</comment>
<comment type="similarity">
    <text evidence="2 9">Belongs to the intercrine beta (chemokine CC) family.</text>
</comment>
<dbReference type="OrthoDB" id="9447832at2759"/>
<keyword evidence="5" id="KW-0732">Signal</keyword>
<sequence length="71" mass="8022">TNKPGACCFKFQLRKIPVKLITTYIENGRGCLKDGVIFIMMSGRRVCADPGLQWVKDHMDTVDQLIIPVLK</sequence>
<protein>
    <recommendedName>
        <fullName evidence="9">C-C motif chemokine</fullName>
    </recommendedName>
</protein>
<comment type="subcellular location">
    <subcellularLocation>
        <location evidence="1 9">Secreted</location>
    </subcellularLocation>
</comment>
<dbReference type="GO" id="GO:0008009">
    <property type="term" value="F:chemokine activity"/>
    <property type="evidence" value="ECO:0007669"/>
    <property type="project" value="InterPro"/>
</dbReference>
<feature type="non-terminal residue" evidence="11">
    <location>
        <position position="1"/>
    </location>
</feature>
<dbReference type="CDD" id="cd00272">
    <property type="entry name" value="Chemokine_CC"/>
    <property type="match status" value="1"/>
</dbReference>
<proteinExistence type="inferred from homology"/>
<organism evidence="11 12">
    <name type="scientific">Clarias magur</name>
    <name type="common">Asian catfish</name>
    <name type="synonym">Macropteronotus magur</name>
    <dbReference type="NCBI Taxonomy" id="1594786"/>
    <lineage>
        <taxon>Eukaryota</taxon>
        <taxon>Metazoa</taxon>
        <taxon>Chordata</taxon>
        <taxon>Craniata</taxon>
        <taxon>Vertebrata</taxon>
        <taxon>Euteleostomi</taxon>
        <taxon>Actinopterygii</taxon>
        <taxon>Neopterygii</taxon>
        <taxon>Teleostei</taxon>
        <taxon>Ostariophysi</taxon>
        <taxon>Siluriformes</taxon>
        <taxon>Clariidae</taxon>
        <taxon>Clarias</taxon>
    </lineage>
</organism>
<dbReference type="PANTHER" id="PTHR12015:SF183">
    <property type="entry name" value="C-C MOTIF CHEMOKINE 3"/>
    <property type="match status" value="1"/>
</dbReference>
<evidence type="ECO:0000256" key="8">
    <source>
        <dbReference type="ARBA" id="ARBA00046726"/>
    </source>
</evidence>
<comment type="function">
    <text evidence="7">Monokine with inflammatory and chemokinetic properties. Binds to CCR1, CCR4 and CCR5. One of the major HIV-suppressive factors produced by CD8+ T-cells. Recombinant MIP-1-alpha induces a dose-dependent inhibition of different strains of HIV-1, HIV-2, and simian immunodeficiency virus (SIV).</text>
</comment>
<evidence type="ECO:0000256" key="2">
    <source>
        <dbReference type="ARBA" id="ARBA00010868"/>
    </source>
</evidence>
<dbReference type="Pfam" id="PF00048">
    <property type="entry name" value="IL8"/>
    <property type="match status" value="1"/>
</dbReference>
<dbReference type="PANTHER" id="PTHR12015">
    <property type="entry name" value="SMALL INDUCIBLE CYTOKINE A"/>
    <property type="match status" value="1"/>
</dbReference>
<gene>
    <name evidence="11" type="ORF">DAT39_020025</name>
</gene>
<keyword evidence="3 9" id="KW-0202">Cytokine</keyword>
<dbReference type="InterPro" id="IPR039809">
    <property type="entry name" value="Chemokine_b/g/d"/>
</dbReference>
<evidence type="ECO:0000256" key="5">
    <source>
        <dbReference type="ARBA" id="ARBA00022729"/>
    </source>
</evidence>
<reference evidence="11" key="1">
    <citation type="submission" date="2020-07" db="EMBL/GenBank/DDBJ databases">
        <title>Clarias magur genome sequencing, assembly and annotation.</title>
        <authorList>
            <person name="Kushwaha B."/>
            <person name="Kumar R."/>
            <person name="Das P."/>
            <person name="Joshi C.G."/>
            <person name="Kumar D."/>
            <person name="Nagpure N.S."/>
            <person name="Pandey M."/>
            <person name="Agarwal S."/>
            <person name="Srivastava S."/>
            <person name="Singh M."/>
            <person name="Sahoo L."/>
            <person name="Jayasankar P."/>
            <person name="Meher P.K."/>
            <person name="Koringa P.G."/>
            <person name="Iquebal M.A."/>
            <person name="Das S.P."/>
            <person name="Bit A."/>
            <person name="Patnaik S."/>
            <person name="Patel N."/>
            <person name="Shah T.M."/>
            <person name="Hinsu A."/>
            <person name="Jena J.K."/>
        </authorList>
    </citation>
    <scope>NUCLEOTIDE SEQUENCE</scope>
    <source>
        <strain evidence="11">CIFAMagur01</strain>
        <tissue evidence="11">Testis</tissue>
    </source>
</reference>
<evidence type="ECO:0000256" key="7">
    <source>
        <dbReference type="ARBA" id="ARBA00044740"/>
    </source>
</evidence>
<accession>A0A8J4U3P4</accession>
<dbReference type="Gene3D" id="2.40.50.40">
    <property type="match status" value="1"/>
</dbReference>
<dbReference type="GO" id="GO:0006955">
    <property type="term" value="P:immune response"/>
    <property type="evidence" value="ECO:0007669"/>
    <property type="project" value="InterPro"/>
</dbReference>
<keyword evidence="12" id="KW-1185">Reference proteome</keyword>
<dbReference type="SMART" id="SM00199">
    <property type="entry name" value="SCY"/>
    <property type="match status" value="1"/>
</dbReference>
<evidence type="ECO:0000313" key="12">
    <source>
        <dbReference type="Proteomes" id="UP000727407"/>
    </source>
</evidence>
<dbReference type="AlphaFoldDB" id="A0A8J4U3P4"/>
<evidence type="ECO:0000256" key="9">
    <source>
        <dbReference type="RuleBase" id="RU361150"/>
    </source>
</evidence>
<dbReference type="InterPro" id="IPR001811">
    <property type="entry name" value="Chemokine_IL8-like_dom"/>
</dbReference>
<keyword evidence="6" id="KW-1015">Disulfide bond</keyword>
<keyword evidence="4 9" id="KW-0964">Secreted</keyword>
<evidence type="ECO:0000313" key="11">
    <source>
        <dbReference type="EMBL" id="KAF5890274.1"/>
    </source>
</evidence>
<evidence type="ECO:0000256" key="1">
    <source>
        <dbReference type="ARBA" id="ARBA00004613"/>
    </source>
</evidence>
<evidence type="ECO:0000256" key="6">
    <source>
        <dbReference type="ARBA" id="ARBA00023157"/>
    </source>
</evidence>
<dbReference type="Proteomes" id="UP000727407">
    <property type="component" value="Unassembled WGS sequence"/>
</dbReference>
<dbReference type="InterPro" id="IPR000827">
    <property type="entry name" value="Chemokine_CC_CS"/>
</dbReference>